<evidence type="ECO:0000313" key="3">
    <source>
        <dbReference type="Proteomes" id="UP001597419"/>
    </source>
</evidence>
<feature type="chain" id="PRO_5046401288" evidence="1">
    <location>
        <begin position="24"/>
        <end position="235"/>
    </location>
</feature>
<dbReference type="Gene3D" id="2.60.120.200">
    <property type="match status" value="1"/>
</dbReference>
<gene>
    <name evidence="2" type="ORF">ACFSYJ_00335</name>
</gene>
<accession>A0ABW5G6E0</accession>
<keyword evidence="2" id="KW-0456">Lyase</keyword>
<dbReference type="InterPro" id="IPR025975">
    <property type="entry name" value="Polysacc_lyase"/>
</dbReference>
<reference evidence="3" key="1">
    <citation type="journal article" date="2019" name="Int. J. Syst. Evol. Microbiol.">
        <title>The Global Catalogue of Microorganisms (GCM) 10K type strain sequencing project: providing services to taxonomists for standard genome sequencing and annotation.</title>
        <authorList>
            <consortium name="The Broad Institute Genomics Platform"/>
            <consortium name="The Broad Institute Genome Sequencing Center for Infectious Disease"/>
            <person name="Wu L."/>
            <person name="Ma J."/>
        </authorList>
    </citation>
    <scope>NUCLEOTIDE SEQUENCE [LARGE SCALE GENOMIC DNA]</scope>
    <source>
        <strain evidence="3">CGMCC 4.7643</strain>
    </source>
</reference>
<dbReference type="SUPFAM" id="SSF49899">
    <property type="entry name" value="Concanavalin A-like lectins/glucanases"/>
    <property type="match status" value="1"/>
</dbReference>
<evidence type="ECO:0000256" key="1">
    <source>
        <dbReference type="SAM" id="SignalP"/>
    </source>
</evidence>
<keyword evidence="1" id="KW-0732">Signal</keyword>
<organism evidence="2 3">
    <name type="scientific">Amycolatopsis samaneae</name>
    <dbReference type="NCBI Taxonomy" id="664691"/>
    <lineage>
        <taxon>Bacteria</taxon>
        <taxon>Bacillati</taxon>
        <taxon>Actinomycetota</taxon>
        <taxon>Actinomycetes</taxon>
        <taxon>Pseudonocardiales</taxon>
        <taxon>Pseudonocardiaceae</taxon>
        <taxon>Amycolatopsis</taxon>
    </lineage>
</organism>
<proteinExistence type="predicted"/>
<evidence type="ECO:0000313" key="2">
    <source>
        <dbReference type="EMBL" id="MFD2457018.1"/>
    </source>
</evidence>
<dbReference type="GO" id="GO:0016829">
    <property type="term" value="F:lyase activity"/>
    <property type="evidence" value="ECO:0007669"/>
    <property type="project" value="UniProtKB-KW"/>
</dbReference>
<protein>
    <submittedName>
        <fullName evidence="2">Heparin lyase I family protein</fullName>
    </submittedName>
</protein>
<dbReference type="InterPro" id="IPR013320">
    <property type="entry name" value="ConA-like_dom_sf"/>
</dbReference>
<comment type="caution">
    <text evidence="2">The sequence shown here is derived from an EMBL/GenBank/DDBJ whole genome shotgun (WGS) entry which is preliminary data.</text>
</comment>
<keyword evidence="3" id="KW-1185">Reference proteome</keyword>
<dbReference type="Pfam" id="PF14099">
    <property type="entry name" value="Polysacc_lyase"/>
    <property type="match status" value="1"/>
</dbReference>
<dbReference type="RefSeq" id="WP_345401910.1">
    <property type="nucleotide sequence ID" value="NZ_BAABHG010000013.1"/>
</dbReference>
<sequence length="235" mass="25622">MKRSVVALLTSGFLVLSAVPASASVLWDGDAAKGTGVFGNINGECAKPGSVSTVKDPAKGTVFRYAKPSGSNRCESRGIKVDGSKYTFRNDQTFYLGWSFKLSDTVNNNAVFQWKSYGHHIQNYPVVLKMIDGKLSLLQRQPDVTRVIWDKPIAANEWHKIVLGLHLSDQTTGGWVELYVDGAQQTFTGGGKRWACRTFDSVNDPKWGVYGAKDTTVENYVGGLKIGTTYADVSG</sequence>
<name>A0ABW5G6E0_9PSEU</name>
<feature type="signal peptide" evidence="1">
    <location>
        <begin position="1"/>
        <end position="23"/>
    </location>
</feature>
<dbReference type="Proteomes" id="UP001597419">
    <property type="component" value="Unassembled WGS sequence"/>
</dbReference>
<dbReference type="EMBL" id="JBHUKU010000001">
    <property type="protein sequence ID" value="MFD2457018.1"/>
    <property type="molecule type" value="Genomic_DNA"/>
</dbReference>